<dbReference type="PROSITE" id="PS01228">
    <property type="entry name" value="COF_1"/>
    <property type="match status" value="1"/>
</dbReference>
<dbReference type="KEGG" id="tle:Tlet_1086"/>
<evidence type="ECO:0000313" key="1">
    <source>
        <dbReference type="EMBL" id="ABV33651.1"/>
    </source>
</evidence>
<sequence>MVKLVCIDLDGTLLNQEKKVSSQDKTAIELARKKGIKITVMTGRSYYSALPYVKEIGLNIPVVFQNGALIATPSLSDIFRCLLLPSKVALYAVELSFKYGLYPIVYESFFSHKDMFVKGEYCGAFNSYLIFNSQRLNKVDNLFQILKSRDEIAEIAVIGKEDTAELFLEQLCEQTDEFTSIKNQHIDGEVFLEIFSKGVGKEIALDFLLELFHLNADEVMYIGDNYNDLGVMQKVGLPVAMSNAPDEVKKYARFITASNDESGVSLAIKKFLMEV</sequence>
<dbReference type="InterPro" id="IPR023214">
    <property type="entry name" value="HAD_sf"/>
</dbReference>
<dbReference type="AlphaFoldDB" id="A8F667"/>
<reference evidence="1 2" key="1">
    <citation type="submission" date="2007-08" db="EMBL/GenBank/DDBJ databases">
        <title>Complete sequence of Thermotoga lettingae TMO.</title>
        <authorList>
            <consortium name="US DOE Joint Genome Institute"/>
            <person name="Copeland A."/>
            <person name="Lucas S."/>
            <person name="Lapidus A."/>
            <person name="Barry K."/>
            <person name="Glavina del Rio T."/>
            <person name="Dalin E."/>
            <person name="Tice H."/>
            <person name="Pitluck S."/>
            <person name="Foster B."/>
            <person name="Bruce D."/>
            <person name="Schmutz J."/>
            <person name="Larimer F."/>
            <person name="Land M."/>
            <person name="Hauser L."/>
            <person name="Kyrpides N."/>
            <person name="Mikhailova N."/>
            <person name="Nelson K."/>
            <person name="Gogarten J.P."/>
            <person name="Noll K."/>
            <person name="Richardson P."/>
        </authorList>
    </citation>
    <scope>NUCLEOTIDE SEQUENCE [LARGE SCALE GENOMIC DNA]</scope>
    <source>
        <strain evidence="2">ATCC BAA-301 / DSM 14385 / NBRC 107922 / TMO</strain>
    </source>
</reference>
<dbReference type="STRING" id="416591.Tlet_1086"/>
<dbReference type="eggNOG" id="COG0561">
    <property type="taxonomic scope" value="Bacteria"/>
</dbReference>
<dbReference type="SFLD" id="SFLDG01140">
    <property type="entry name" value="C2.B:_Phosphomannomutase_and_P"/>
    <property type="match status" value="1"/>
</dbReference>
<dbReference type="PROSITE" id="PS01229">
    <property type="entry name" value="COF_2"/>
    <property type="match status" value="1"/>
</dbReference>
<reference evidence="1 2" key="2">
    <citation type="journal article" date="2009" name="Proc. Natl. Acad. Sci. U.S.A.">
        <title>On the chimeric nature, thermophilic origin, and phylogenetic placement of the Thermotogales.</title>
        <authorList>
            <person name="Zhaxybayeva O."/>
            <person name="Swithers K.S."/>
            <person name="Lapierre P."/>
            <person name="Fournier G.P."/>
            <person name="Bickhart D.M."/>
            <person name="DeBoy R.T."/>
            <person name="Nelson K.E."/>
            <person name="Nesbo C.L."/>
            <person name="Doolittle W.F."/>
            <person name="Gogarten J.P."/>
            <person name="Noll K.M."/>
        </authorList>
    </citation>
    <scope>NUCLEOTIDE SEQUENCE [LARGE SCALE GENOMIC DNA]</scope>
    <source>
        <strain evidence="2">ATCC BAA-301 / DSM 14385 / NBRC 107922 / TMO</strain>
    </source>
</reference>
<dbReference type="PANTHER" id="PTHR10000:SF8">
    <property type="entry name" value="HAD SUPERFAMILY HYDROLASE-LIKE, TYPE 3"/>
    <property type="match status" value="1"/>
</dbReference>
<gene>
    <name evidence="1" type="ordered locus">Tlet_1086</name>
</gene>
<dbReference type="EMBL" id="CP000812">
    <property type="protein sequence ID" value="ABV33651.1"/>
    <property type="molecule type" value="Genomic_DNA"/>
</dbReference>
<dbReference type="Proteomes" id="UP000002016">
    <property type="component" value="Chromosome"/>
</dbReference>
<organism evidence="1 2">
    <name type="scientific">Pseudothermotoga lettingae (strain ATCC BAA-301 / DSM 14385 / NBRC 107922 / TMO)</name>
    <name type="common">Thermotoga lettingae</name>
    <dbReference type="NCBI Taxonomy" id="416591"/>
    <lineage>
        <taxon>Bacteria</taxon>
        <taxon>Thermotogati</taxon>
        <taxon>Thermotogota</taxon>
        <taxon>Thermotogae</taxon>
        <taxon>Thermotogales</taxon>
        <taxon>Thermotogaceae</taxon>
        <taxon>Pseudothermotoga</taxon>
    </lineage>
</organism>
<dbReference type="SUPFAM" id="SSF56784">
    <property type="entry name" value="HAD-like"/>
    <property type="match status" value="1"/>
</dbReference>
<dbReference type="Pfam" id="PF08282">
    <property type="entry name" value="Hydrolase_3"/>
    <property type="match status" value="1"/>
</dbReference>
<name>A8F667_PSELT</name>
<dbReference type="InterPro" id="IPR000150">
    <property type="entry name" value="Cof"/>
</dbReference>
<dbReference type="InterPro" id="IPR036412">
    <property type="entry name" value="HAD-like_sf"/>
</dbReference>
<dbReference type="NCBIfam" id="TIGR00099">
    <property type="entry name" value="Cof-subfamily"/>
    <property type="match status" value="1"/>
</dbReference>
<dbReference type="Gene3D" id="3.40.50.1000">
    <property type="entry name" value="HAD superfamily/HAD-like"/>
    <property type="match status" value="1"/>
</dbReference>
<dbReference type="NCBIfam" id="TIGR01484">
    <property type="entry name" value="HAD-SF-IIB"/>
    <property type="match status" value="1"/>
</dbReference>
<dbReference type="RefSeq" id="WP_012003132.1">
    <property type="nucleotide sequence ID" value="NC_009828.1"/>
</dbReference>
<dbReference type="GO" id="GO:0005829">
    <property type="term" value="C:cytosol"/>
    <property type="evidence" value="ECO:0007669"/>
    <property type="project" value="TreeGrafter"/>
</dbReference>
<keyword evidence="2" id="KW-1185">Reference proteome</keyword>
<dbReference type="SFLD" id="SFLDS00003">
    <property type="entry name" value="Haloacid_Dehalogenase"/>
    <property type="match status" value="1"/>
</dbReference>
<dbReference type="GO" id="GO:0016791">
    <property type="term" value="F:phosphatase activity"/>
    <property type="evidence" value="ECO:0007669"/>
    <property type="project" value="UniProtKB-ARBA"/>
</dbReference>
<dbReference type="PANTHER" id="PTHR10000">
    <property type="entry name" value="PHOSPHOSERINE PHOSPHATASE"/>
    <property type="match status" value="1"/>
</dbReference>
<protein>
    <submittedName>
        <fullName evidence="1">Cof-like hydrolase</fullName>
    </submittedName>
</protein>
<evidence type="ECO:0000313" key="2">
    <source>
        <dbReference type="Proteomes" id="UP000002016"/>
    </source>
</evidence>
<accession>A8F667</accession>
<keyword evidence="1" id="KW-0378">Hydrolase</keyword>
<dbReference type="InterPro" id="IPR006379">
    <property type="entry name" value="HAD-SF_hydro_IIB"/>
</dbReference>
<dbReference type="HOGENOM" id="CLU_044146_1_3_0"/>
<dbReference type="CDD" id="cd07516">
    <property type="entry name" value="HAD_Pase"/>
    <property type="match status" value="1"/>
</dbReference>
<dbReference type="Gene3D" id="3.30.1240.10">
    <property type="match status" value="1"/>
</dbReference>
<dbReference type="GO" id="GO:0000287">
    <property type="term" value="F:magnesium ion binding"/>
    <property type="evidence" value="ECO:0007669"/>
    <property type="project" value="TreeGrafter"/>
</dbReference>
<proteinExistence type="predicted"/>